<evidence type="ECO:0000313" key="1">
    <source>
        <dbReference type="EMBL" id="CAE7498214.1"/>
    </source>
</evidence>
<evidence type="ECO:0000313" key="2">
    <source>
        <dbReference type="Proteomes" id="UP000604046"/>
    </source>
</evidence>
<dbReference type="EMBL" id="CAJNDS010002495">
    <property type="protein sequence ID" value="CAE7498214.1"/>
    <property type="molecule type" value="Genomic_DNA"/>
</dbReference>
<name>A0A812SVW1_9DINO</name>
<sequence>MRQSRRNIKIHLQQLHNFCSLRFCAAKVKLKHRALTLPSLRGGLLIHALKKIKDQTGVLSCELQYLDYGAEVVIDGQPGNVLNCEEAVLRVAEGNVDGLDFVEIRHEVSMPAGRKLQTGKAKKQQTPAQAIGCMTGAVMSVIDCIMKQPYLP</sequence>
<reference evidence="1" key="1">
    <citation type="submission" date="2021-02" db="EMBL/GenBank/DDBJ databases">
        <authorList>
            <person name="Dougan E. K."/>
            <person name="Rhodes N."/>
            <person name="Thang M."/>
            <person name="Chan C."/>
        </authorList>
    </citation>
    <scope>NUCLEOTIDE SEQUENCE</scope>
</reference>
<proteinExistence type="predicted"/>
<gene>
    <name evidence="1" type="ORF">SNAT2548_LOCUS27907</name>
</gene>
<comment type="caution">
    <text evidence="1">The sequence shown here is derived from an EMBL/GenBank/DDBJ whole genome shotgun (WGS) entry which is preliminary data.</text>
</comment>
<keyword evidence="2" id="KW-1185">Reference proteome</keyword>
<organism evidence="1 2">
    <name type="scientific">Symbiodinium natans</name>
    <dbReference type="NCBI Taxonomy" id="878477"/>
    <lineage>
        <taxon>Eukaryota</taxon>
        <taxon>Sar</taxon>
        <taxon>Alveolata</taxon>
        <taxon>Dinophyceae</taxon>
        <taxon>Suessiales</taxon>
        <taxon>Symbiodiniaceae</taxon>
        <taxon>Symbiodinium</taxon>
    </lineage>
</organism>
<accession>A0A812SVW1</accession>
<dbReference type="Proteomes" id="UP000604046">
    <property type="component" value="Unassembled WGS sequence"/>
</dbReference>
<protein>
    <submittedName>
        <fullName evidence="1">Uncharacterized protein</fullName>
    </submittedName>
</protein>
<dbReference type="OrthoDB" id="431954at2759"/>
<dbReference type="AlphaFoldDB" id="A0A812SVW1"/>